<gene>
    <name evidence="1" type="ORF">QAD02_009559</name>
</gene>
<organism evidence="1 2">
    <name type="scientific">Eretmocerus hayati</name>
    <dbReference type="NCBI Taxonomy" id="131215"/>
    <lineage>
        <taxon>Eukaryota</taxon>
        <taxon>Metazoa</taxon>
        <taxon>Ecdysozoa</taxon>
        <taxon>Arthropoda</taxon>
        <taxon>Hexapoda</taxon>
        <taxon>Insecta</taxon>
        <taxon>Pterygota</taxon>
        <taxon>Neoptera</taxon>
        <taxon>Endopterygota</taxon>
        <taxon>Hymenoptera</taxon>
        <taxon>Apocrita</taxon>
        <taxon>Proctotrupomorpha</taxon>
        <taxon>Chalcidoidea</taxon>
        <taxon>Aphelinidae</taxon>
        <taxon>Aphelininae</taxon>
        <taxon>Eretmocerus</taxon>
    </lineage>
</organism>
<protein>
    <submittedName>
        <fullName evidence="1">Uncharacterized protein</fullName>
    </submittedName>
</protein>
<name>A0ACC2NA06_9HYME</name>
<dbReference type="EMBL" id="CM056744">
    <property type="protein sequence ID" value="KAJ8667896.1"/>
    <property type="molecule type" value="Genomic_DNA"/>
</dbReference>
<evidence type="ECO:0000313" key="2">
    <source>
        <dbReference type="Proteomes" id="UP001239111"/>
    </source>
</evidence>
<accession>A0ACC2NA06</accession>
<proteinExistence type="predicted"/>
<comment type="caution">
    <text evidence="1">The sequence shown here is derived from an EMBL/GenBank/DDBJ whole genome shotgun (WGS) entry which is preliminary data.</text>
</comment>
<reference evidence="1" key="1">
    <citation type="submission" date="2023-04" db="EMBL/GenBank/DDBJ databases">
        <title>A chromosome-level genome assembly of the parasitoid wasp Eretmocerus hayati.</title>
        <authorList>
            <person name="Zhong Y."/>
            <person name="Liu S."/>
            <person name="Liu Y."/>
        </authorList>
    </citation>
    <scope>NUCLEOTIDE SEQUENCE</scope>
    <source>
        <strain evidence="1">ZJU_SS_LIU_2023</strain>
    </source>
</reference>
<sequence>MTSSQAHSTSNLILDIIDNFRQRPQLYDKKNDDYKINTSKEKAYSEIASAVNKNLPKGQKITEEDVKRKWRNLRKSMTAYLSGKTTKKYYLADKLDFLVPHLDYKKIVKKEKASDEEESEEELSETQKTSALDGDELGDENLQSNKVVSDKKLQNNATDSQSSRTNQSKASKKHQESADDVCEQISQKNGSRKRKSDEDSQKIQSSKTLPAFSKRYIQEKENISALEERTMNLATEAMNAIQHIVKEEEVKPNPYLIAIKQAMTNVPQQHLLECSNGVLVIIDEFLKP</sequence>
<evidence type="ECO:0000313" key="1">
    <source>
        <dbReference type="EMBL" id="KAJ8667896.1"/>
    </source>
</evidence>
<keyword evidence="2" id="KW-1185">Reference proteome</keyword>
<dbReference type="Proteomes" id="UP001239111">
    <property type="component" value="Chromosome 4"/>
</dbReference>